<accession>A0A0P0VZ22</accession>
<evidence type="ECO:0000313" key="2">
    <source>
        <dbReference type="EMBL" id="BAS84814.1"/>
    </source>
</evidence>
<organism evidence="2 3">
    <name type="scientific">Oryza sativa subsp. japonica</name>
    <name type="common">Rice</name>
    <dbReference type="NCBI Taxonomy" id="39947"/>
    <lineage>
        <taxon>Eukaryota</taxon>
        <taxon>Viridiplantae</taxon>
        <taxon>Streptophyta</taxon>
        <taxon>Embryophyta</taxon>
        <taxon>Tracheophyta</taxon>
        <taxon>Spermatophyta</taxon>
        <taxon>Magnoliopsida</taxon>
        <taxon>Liliopsida</taxon>
        <taxon>Poales</taxon>
        <taxon>Poaceae</taxon>
        <taxon>BOP clade</taxon>
        <taxon>Oryzoideae</taxon>
        <taxon>Oryzeae</taxon>
        <taxon>Oryzinae</taxon>
        <taxon>Oryza</taxon>
        <taxon>Oryza sativa</taxon>
    </lineage>
</organism>
<reference evidence="2 3" key="3">
    <citation type="journal article" date="2013" name="Rice">
        <title>Improvement of the Oryza sativa Nipponbare reference genome using next generation sequence and optical map data.</title>
        <authorList>
            <person name="Kawahara Y."/>
            <person name="de la Bastide M."/>
            <person name="Hamilton J.P."/>
            <person name="Kanamori H."/>
            <person name="McCombie W.R."/>
            <person name="Ouyang S."/>
            <person name="Schwartz D.C."/>
            <person name="Tanaka T."/>
            <person name="Wu J."/>
            <person name="Zhou S."/>
            <person name="Childs K.L."/>
            <person name="Davidson R.M."/>
            <person name="Lin H."/>
            <person name="Quesada-Ocampo L."/>
            <person name="Vaillancourt B."/>
            <person name="Sakai H."/>
            <person name="Lee S.S."/>
            <person name="Kim J."/>
            <person name="Numa H."/>
            <person name="Itoh T."/>
            <person name="Buell C.R."/>
            <person name="Matsumoto T."/>
        </authorList>
    </citation>
    <scope>NUCLEOTIDE SEQUENCE [LARGE SCALE GENOMIC DNA]</scope>
    <source>
        <strain evidence="3">cv. Nipponbare</strain>
    </source>
</reference>
<dbReference type="InParanoid" id="A0A0P0VZ22"/>
<proteinExistence type="predicted"/>
<name>A0A0P0VZ22_ORYSJ</name>
<dbReference type="AlphaFoldDB" id="A0A0P0VZ22"/>
<dbReference type="Proteomes" id="UP000059680">
    <property type="component" value="Chromosome 3"/>
</dbReference>
<keyword evidence="3" id="KW-1185">Reference proteome</keyword>
<dbReference type="PaxDb" id="39947-A0A0P0VZ22"/>
<evidence type="ECO:0000313" key="3">
    <source>
        <dbReference type="Proteomes" id="UP000059680"/>
    </source>
</evidence>
<feature type="region of interest" description="Disordered" evidence="1">
    <location>
        <begin position="54"/>
        <end position="73"/>
    </location>
</feature>
<sequence length="73" mass="7458">MEDRKWVVDTGGQRGACGGTEVTRMAMGNGLALAAGKMARLVSDEVPLAAPELRGLQRVQQGDSGQEAMGGGG</sequence>
<evidence type="ECO:0000256" key="1">
    <source>
        <dbReference type="SAM" id="MobiDB-lite"/>
    </source>
</evidence>
<gene>
    <name evidence="2" type="ordered locus">Os03g0430650</name>
    <name evidence="2" type="ORF">OSNPB_030430650</name>
</gene>
<reference evidence="2 3" key="2">
    <citation type="journal article" date="2013" name="Plant Cell Physiol.">
        <title>Rice Annotation Project Database (RAP-DB): an integrative and interactive database for rice genomics.</title>
        <authorList>
            <person name="Sakai H."/>
            <person name="Lee S.S."/>
            <person name="Tanaka T."/>
            <person name="Numa H."/>
            <person name="Kim J."/>
            <person name="Kawahara Y."/>
            <person name="Wakimoto H."/>
            <person name="Yang C.C."/>
            <person name="Iwamoto M."/>
            <person name="Abe T."/>
            <person name="Yamada Y."/>
            <person name="Muto A."/>
            <person name="Inokuchi H."/>
            <person name="Ikemura T."/>
            <person name="Matsumoto T."/>
            <person name="Sasaki T."/>
            <person name="Itoh T."/>
        </authorList>
    </citation>
    <scope>NUCLEOTIDE SEQUENCE [LARGE SCALE GENOMIC DNA]</scope>
    <source>
        <strain evidence="3">cv. Nipponbare</strain>
    </source>
</reference>
<dbReference type="EMBL" id="AP014959">
    <property type="protein sequence ID" value="BAS84814.1"/>
    <property type="molecule type" value="Genomic_DNA"/>
</dbReference>
<protein>
    <submittedName>
        <fullName evidence="2">Os03g0430650 protein</fullName>
    </submittedName>
</protein>
<reference evidence="3" key="1">
    <citation type="journal article" date="2005" name="Nature">
        <title>The map-based sequence of the rice genome.</title>
        <authorList>
            <consortium name="International rice genome sequencing project (IRGSP)"/>
            <person name="Matsumoto T."/>
            <person name="Wu J."/>
            <person name="Kanamori H."/>
            <person name="Katayose Y."/>
            <person name="Fujisawa M."/>
            <person name="Namiki N."/>
            <person name="Mizuno H."/>
            <person name="Yamamoto K."/>
            <person name="Antonio B.A."/>
            <person name="Baba T."/>
            <person name="Sakata K."/>
            <person name="Nagamura Y."/>
            <person name="Aoki H."/>
            <person name="Arikawa K."/>
            <person name="Arita K."/>
            <person name="Bito T."/>
            <person name="Chiden Y."/>
            <person name="Fujitsuka N."/>
            <person name="Fukunaka R."/>
            <person name="Hamada M."/>
            <person name="Harada C."/>
            <person name="Hayashi A."/>
            <person name="Hijishita S."/>
            <person name="Honda M."/>
            <person name="Hosokawa S."/>
            <person name="Ichikawa Y."/>
            <person name="Idonuma A."/>
            <person name="Iijima M."/>
            <person name="Ikeda M."/>
            <person name="Ikeno M."/>
            <person name="Ito K."/>
            <person name="Ito S."/>
            <person name="Ito T."/>
            <person name="Ito Y."/>
            <person name="Ito Y."/>
            <person name="Iwabuchi A."/>
            <person name="Kamiya K."/>
            <person name="Karasawa W."/>
            <person name="Kurita K."/>
            <person name="Katagiri S."/>
            <person name="Kikuta A."/>
            <person name="Kobayashi H."/>
            <person name="Kobayashi N."/>
            <person name="Machita K."/>
            <person name="Maehara T."/>
            <person name="Masukawa M."/>
            <person name="Mizubayashi T."/>
            <person name="Mukai Y."/>
            <person name="Nagasaki H."/>
            <person name="Nagata Y."/>
            <person name="Naito S."/>
            <person name="Nakashima M."/>
            <person name="Nakama Y."/>
            <person name="Nakamichi Y."/>
            <person name="Nakamura M."/>
            <person name="Meguro A."/>
            <person name="Negishi M."/>
            <person name="Ohta I."/>
            <person name="Ohta T."/>
            <person name="Okamoto M."/>
            <person name="Ono N."/>
            <person name="Saji S."/>
            <person name="Sakaguchi M."/>
            <person name="Sakai K."/>
            <person name="Shibata M."/>
            <person name="Shimokawa T."/>
            <person name="Song J."/>
            <person name="Takazaki Y."/>
            <person name="Terasawa K."/>
            <person name="Tsugane M."/>
            <person name="Tsuji K."/>
            <person name="Ueda S."/>
            <person name="Waki K."/>
            <person name="Yamagata H."/>
            <person name="Yamamoto M."/>
            <person name="Yamamoto S."/>
            <person name="Yamane H."/>
            <person name="Yoshiki S."/>
            <person name="Yoshihara R."/>
            <person name="Yukawa K."/>
            <person name="Zhong H."/>
            <person name="Yano M."/>
            <person name="Yuan Q."/>
            <person name="Ouyang S."/>
            <person name="Liu J."/>
            <person name="Jones K.M."/>
            <person name="Gansberger K."/>
            <person name="Moffat K."/>
            <person name="Hill J."/>
            <person name="Bera J."/>
            <person name="Fadrosh D."/>
            <person name="Jin S."/>
            <person name="Johri S."/>
            <person name="Kim M."/>
            <person name="Overton L."/>
            <person name="Reardon M."/>
            <person name="Tsitrin T."/>
            <person name="Vuong H."/>
            <person name="Weaver B."/>
            <person name="Ciecko A."/>
            <person name="Tallon L."/>
            <person name="Jackson J."/>
            <person name="Pai G."/>
            <person name="Aken S.V."/>
            <person name="Utterback T."/>
            <person name="Reidmuller S."/>
            <person name="Feldblyum T."/>
            <person name="Hsiao J."/>
            <person name="Zismann V."/>
            <person name="Iobst S."/>
            <person name="de Vazeille A.R."/>
            <person name="Buell C.R."/>
            <person name="Ying K."/>
            <person name="Li Y."/>
            <person name="Lu T."/>
            <person name="Huang Y."/>
            <person name="Zhao Q."/>
            <person name="Feng Q."/>
            <person name="Zhang L."/>
            <person name="Zhu J."/>
            <person name="Weng Q."/>
            <person name="Mu J."/>
            <person name="Lu Y."/>
            <person name="Fan D."/>
            <person name="Liu Y."/>
            <person name="Guan J."/>
            <person name="Zhang Y."/>
            <person name="Yu S."/>
            <person name="Liu X."/>
            <person name="Zhang Y."/>
            <person name="Hong G."/>
            <person name="Han B."/>
            <person name="Choisne N."/>
            <person name="Demange N."/>
            <person name="Orjeda G."/>
            <person name="Samain S."/>
            <person name="Cattolico L."/>
            <person name="Pelletier E."/>
            <person name="Couloux A."/>
            <person name="Segurens B."/>
            <person name="Wincker P."/>
            <person name="D'Hont A."/>
            <person name="Scarpelli C."/>
            <person name="Weissenbach J."/>
            <person name="Salanoubat M."/>
            <person name="Quetier F."/>
            <person name="Yu Y."/>
            <person name="Kim H.R."/>
            <person name="Rambo T."/>
            <person name="Currie J."/>
            <person name="Collura K."/>
            <person name="Luo M."/>
            <person name="Yang T."/>
            <person name="Ammiraju J.S.S."/>
            <person name="Engler F."/>
            <person name="Soderlund C."/>
            <person name="Wing R.A."/>
            <person name="Palmer L.E."/>
            <person name="de la Bastide M."/>
            <person name="Spiegel L."/>
            <person name="Nascimento L."/>
            <person name="Zutavern T."/>
            <person name="O'Shaughnessy A."/>
            <person name="Dike S."/>
            <person name="Dedhia N."/>
            <person name="Preston R."/>
            <person name="Balija V."/>
            <person name="McCombie W.R."/>
            <person name="Chow T."/>
            <person name="Chen H."/>
            <person name="Chung M."/>
            <person name="Chen C."/>
            <person name="Shaw J."/>
            <person name="Wu H."/>
            <person name="Hsiao K."/>
            <person name="Chao Y."/>
            <person name="Chu M."/>
            <person name="Cheng C."/>
            <person name="Hour A."/>
            <person name="Lee P."/>
            <person name="Lin S."/>
            <person name="Lin Y."/>
            <person name="Liou J."/>
            <person name="Liu S."/>
            <person name="Hsing Y."/>
            <person name="Raghuvanshi S."/>
            <person name="Mohanty A."/>
            <person name="Bharti A.K."/>
            <person name="Gaur A."/>
            <person name="Gupta V."/>
            <person name="Kumar D."/>
            <person name="Ravi V."/>
            <person name="Vij S."/>
            <person name="Kapur A."/>
            <person name="Khurana P."/>
            <person name="Khurana P."/>
            <person name="Khurana J.P."/>
            <person name="Tyagi A.K."/>
            <person name="Gaikwad K."/>
            <person name="Singh A."/>
            <person name="Dalal V."/>
            <person name="Srivastava S."/>
            <person name="Dixit A."/>
            <person name="Pal A.K."/>
            <person name="Ghazi I.A."/>
            <person name="Yadav M."/>
            <person name="Pandit A."/>
            <person name="Bhargava A."/>
            <person name="Sureshbabu K."/>
            <person name="Batra K."/>
            <person name="Sharma T.R."/>
            <person name="Mohapatra T."/>
            <person name="Singh N.K."/>
            <person name="Messing J."/>
            <person name="Nelson A.B."/>
            <person name="Fuks G."/>
            <person name="Kavchok S."/>
            <person name="Keizer G."/>
            <person name="Linton E."/>
            <person name="Llaca V."/>
            <person name="Song R."/>
            <person name="Tanyolac B."/>
            <person name="Young S."/>
            <person name="Ho-Il K."/>
            <person name="Hahn J.H."/>
            <person name="Sangsakoo G."/>
            <person name="Vanavichit A."/>
            <person name="de Mattos Luiz.A.T."/>
            <person name="Zimmer P.D."/>
            <person name="Malone G."/>
            <person name="Dellagostin O."/>
            <person name="de Oliveira A.C."/>
            <person name="Bevan M."/>
            <person name="Bancroft I."/>
            <person name="Minx P."/>
            <person name="Cordum H."/>
            <person name="Wilson R."/>
            <person name="Cheng Z."/>
            <person name="Jin W."/>
            <person name="Jiang J."/>
            <person name="Leong S.A."/>
            <person name="Iwama H."/>
            <person name="Gojobori T."/>
            <person name="Itoh T."/>
            <person name="Niimura Y."/>
            <person name="Fujii Y."/>
            <person name="Habara T."/>
            <person name="Sakai H."/>
            <person name="Sato Y."/>
            <person name="Wilson G."/>
            <person name="Kumar K."/>
            <person name="McCouch S."/>
            <person name="Juretic N."/>
            <person name="Hoen D."/>
            <person name="Wright S."/>
            <person name="Bruskiewich R."/>
            <person name="Bureau T."/>
            <person name="Miyao A."/>
            <person name="Hirochika H."/>
            <person name="Nishikawa T."/>
            <person name="Kadowaki K."/>
            <person name="Sugiura M."/>
            <person name="Burr B."/>
            <person name="Sasaki T."/>
        </authorList>
    </citation>
    <scope>NUCLEOTIDE SEQUENCE [LARGE SCALE GENOMIC DNA]</scope>
    <source>
        <strain evidence="3">cv. Nipponbare</strain>
    </source>
</reference>